<feature type="compositionally biased region" description="Basic residues" evidence="1">
    <location>
        <begin position="249"/>
        <end position="284"/>
    </location>
</feature>
<feature type="compositionally biased region" description="Pro residues" evidence="1">
    <location>
        <begin position="74"/>
        <end position="89"/>
    </location>
</feature>
<proteinExistence type="predicted"/>
<evidence type="ECO:0000256" key="1">
    <source>
        <dbReference type="SAM" id="MobiDB-lite"/>
    </source>
</evidence>
<feature type="compositionally biased region" description="Basic residues" evidence="1">
    <location>
        <begin position="171"/>
        <end position="184"/>
    </location>
</feature>
<feature type="compositionally biased region" description="Low complexity" evidence="1">
    <location>
        <begin position="349"/>
        <end position="367"/>
    </location>
</feature>
<feature type="compositionally biased region" description="Basic and acidic residues" evidence="1">
    <location>
        <begin position="293"/>
        <end position="302"/>
    </location>
</feature>
<feature type="non-terminal residue" evidence="2">
    <location>
        <position position="1"/>
    </location>
</feature>
<feature type="compositionally biased region" description="Low complexity" evidence="1">
    <location>
        <begin position="141"/>
        <end position="152"/>
    </location>
</feature>
<feature type="compositionally biased region" description="Basic residues" evidence="1">
    <location>
        <begin position="601"/>
        <end position="616"/>
    </location>
</feature>
<feature type="compositionally biased region" description="Basic residues" evidence="1">
    <location>
        <begin position="410"/>
        <end position="423"/>
    </location>
</feature>
<feature type="compositionally biased region" description="Basic residues" evidence="1">
    <location>
        <begin position="555"/>
        <end position="573"/>
    </location>
</feature>
<feature type="compositionally biased region" description="Gly residues" evidence="1">
    <location>
        <begin position="212"/>
        <end position="225"/>
    </location>
</feature>
<protein>
    <submittedName>
        <fullName evidence="2">Aerobic cobaltochelatase CobT subunit</fullName>
        <ecNumber evidence="2">6.6.1.2</ecNumber>
    </submittedName>
</protein>
<feature type="region of interest" description="Disordered" evidence="1">
    <location>
        <begin position="349"/>
        <end position="382"/>
    </location>
</feature>
<feature type="compositionally biased region" description="Low complexity" evidence="1">
    <location>
        <begin position="543"/>
        <end position="552"/>
    </location>
</feature>
<keyword evidence="2" id="KW-0436">Ligase</keyword>
<sequence length="623" mass="65845">ERQAGPHPPRGIQARHRRRLARGGARQRRGAGGLPARPRRRVRQARAPALADAHPAAGGDGETARRGGRGGLAAPPPFGSGPRRPPARPPRSQGGVRRAGGRARGGGGQPPHARRRGQPPRPPVRLLRVRGLRPHDPQGPVAAARGAVLAGARAHHGRSGAGRGAPGARPVARHLGRQGRRRAGRNGPCHREPGRLRPRRAPPARRARPRRSGGGGRGGGPGGRRGAGREHTAAGPVRRGRSPGAGPGKHARRPARGHAGRGRRRRGRGDRGRGRRRRGRRQARRPAAAPRGAADRRREPLPRLRHAVRRGGGSGGALRPGGVGAAAATARPAALALARRRLEAGQPLATAADGAAATGLGVRPGRGAARRGPPRPRGGQPDALALLQAGAGSGLPGHRRVVADRQLRLHARPADHRRRHVLRHPGPDAGTLRGQDRDPGLHHPSLEGRTVARTLGPGRQAAQPGPAERPAPRGLQVGRHALAAGAQEPRADAARRPAQGEHRRRGAGLGLQAPPRPDGTPAHPHGHLRRRAGGRFHPEREPGQLPGAAPPQGDRRHRGPGRRRADRHRHRPRRDALLPPRRHHRGRRGTGRHHDEEAGRAVRRGRGRSLAPRRCRAGAAGGV</sequence>
<name>A0A6J4I8E8_9PROT</name>
<feature type="compositionally biased region" description="Basic residues" evidence="1">
    <location>
        <begin position="524"/>
        <end position="534"/>
    </location>
</feature>
<feature type="compositionally biased region" description="Basic and acidic residues" evidence="1">
    <location>
        <begin position="434"/>
        <end position="446"/>
    </location>
</feature>
<evidence type="ECO:0000313" key="2">
    <source>
        <dbReference type="EMBL" id="CAA9243234.1"/>
    </source>
</evidence>
<feature type="compositionally biased region" description="Basic residues" evidence="1">
    <location>
        <begin position="13"/>
        <end position="29"/>
    </location>
</feature>
<feature type="compositionally biased region" description="Basic and acidic residues" evidence="1">
    <location>
        <begin position="489"/>
        <end position="501"/>
    </location>
</feature>
<feature type="compositionally biased region" description="Basic residues" evidence="1">
    <location>
        <begin position="580"/>
        <end position="591"/>
    </location>
</feature>
<dbReference type="EC" id="6.6.1.2" evidence="2"/>
<feature type="compositionally biased region" description="Gly residues" evidence="1">
    <location>
        <begin position="310"/>
        <end position="324"/>
    </location>
</feature>
<feature type="compositionally biased region" description="Basic residues" evidence="1">
    <location>
        <begin position="196"/>
        <end position="211"/>
    </location>
</feature>
<feature type="region of interest" description="Disordered" evidence="1">
    <location>
        <begin position="410"/>
        <end position="623"/>
    </location>
</feature>
<dbReference type="GO" id="GO:0051116">
    <property type="term" value="F:cobaltochelatase activity"/>
    <property type="evidence" value="ECO:0007669"/>
    <property type="project" value="UniProtKB-EC"/>
</dbReference>
<organism evidence="2">
    <name type="scientific">uncultured Acetobacteraceae bacterium</name>
    <dbReference type="NCBI Taxonomy" id="169975"/>
    <lineage>
        <taxon>Bacteria</taxon>
        <taxon>Pseudomonadati</taxon>
        <taxon>Pseudomonadota</taxon>
        <taxon>Alphaproteobacteria</taxon>
        <taxon>Acetobacterales</taxon>
        <taxon>Acetobacteraceae</taxon>
        <taxon>environmental samples</taxon>
    </lineage>
</organism>
<gene>
    <name evidence="2" type="ORF">AVDCRST_MAG08-1732</name>
</gene>
<feature type="non-terminal residue" evidence="2">
    <location>
        <position position="623"/>
    </location>
</feature>
<dbReference type="AlphaFoldDB" id="A0A6J4I8E8"/>
<feature type="compositionally biased region" description="Low complexity" evidence="1">
    <location>
        <begin position="45"/>
        <end position="57"/>
    </location>
</feature>
<reference evidence="2" key="1">
    <citation type="submission" date="2020-02" db="EMBL/GenBank/DDBJ databases">
        <authorList>
            <person name="Meier V. D."/>
        </authorList>
    </citation>
    <scope>NUCLEOTIDE SEQUENCE</scope>
    <source>
        <strain evidence="2">AVDCRST_MAG08</strain>
    </source>
</reference>
<dbReference type="EMBL" id="CADCTG010000146">
    <property type="protein sequence ID" value="CAA9243234.1"/>
    <property type="molecule type" value="Genomic_DNA"/>
</dbReference>
<accession>A0A6J4I8E8</accession>
<feature type="region of interest" description="Disordered" evidence="1">
    <location>
        <begin position="1"/>
        <end position="329"/>
    </location>
</feature>